<organism evidence="4">
    <name type="scientific">Cryptomonas curvata</name>
    <dbReference type="NCBI Taxonomy" id="233186"/>
    <lineage>
        <taxon>Eukaryota</taxon>
        <taxon>Cryptophyceae</taxon>
        <taxon>Cryptomonadales</taxon>
        <taxon>Cryptomonadaceae</taxon>
        <taxon>Cryptomonas</taxon>
    </lineage>
</organism>
<dbReference type="FunFam" id="3.30.300.130:FF:000001">
    <property type="entry name" value="NFU1 iron-sulfur cluster scaffold"/>
    <property type="match status" value="1"/>
</dbReference>
<dbReference type="PANTHER" id="PTHR11178:SF1">
    <property type="entry name" value="NFU1 IRON-SULFUR CLUSTER SCAFFOLD HOMOLOG, MITOCHONDRIAL"/>
    <property type="match status" value="1"/>
</dbReference>
<dbReference type="GO" id="GO:0051536">
    <property type="term" value="F:iron-sulfur cluster binding"/>
    <property type="evidence" value="ECO:0007669"/>
    <property type="project" value="InterPro"/>
</dbReference>
<accession>A0A7S0QJU0</accession>
<dbReference type="InterPro" id="IPR014824">
    <property type="entry name" value="Nfu/NifU_N"/>
</dbReference>
<dbReference type="EMBL" id="HBEZ01022498">
    <property type="protein sequence ID" value="CAD8634789.1"/>
    <property type="molecule type" value="Transcribed_RNA"/>
</dbReference>
<dbReference type="PANTHER" id="PTHR11178">
    <property type="entry name" value="IRON-SULFUR CLUSTER SCAFFOLD PROTEIN NFU-RELATED"/>
    <property type="match status" value="1"/>
</dbReference>
<feature type="domain" description="Scaffold protein Nfu/NifU N-terminal" evidence="3">
    <location>
        <begin position="38"/>
        <end position="124"/>
    </location>
</feature>
<feature type="compositionally biased region" description="Low complexity" evidence="2">
    <location>
        <begin position="228"/>
        <end position="241"/>
    </location>
</feature>
<protein>
    <recommendedName>
        <fullName evidence="3">Scaffold protein Nfu/NifU N-terminal domain-containing protein</fullName>
    </recommendedName>
</protein>
<comment type="similarity">
    <text evidence="1">Belongs to the NifU family.</text>
</comment>
<dbReference type="GO" id="GO:0005739">
    <property type="term" value="C:mitochondrion"/>
    <property type="evidence" value="ECO:0007669"/>
    <property type="project" value="TreeGrafter"/>
</dbReference>
<evidence type="ECO:0000259" key="3">
    <source>
        <dbReference type="SMART" id="SM00932"/>
    </source>
</evidence>
<reference evidence="4" key="1">
    <citation type="submission" date="2021-01" db="EMBL/GenBank/DDBJ databases">
        <authorList>
            <person name="Corre E."/>
            <person name="Pelletier E."/>
            <person name="Niang G."/>
            <person name="Scheremetjew M."/>
            <person name="Finn R."/>
            <person name="Kale V."/>
            <person name="Holt S."/>
            <person name="Cochrane G."/>
            <person name="Meng A."/>
            <person name="Brown T."/>
            <person name="Cohen L."/>
        </authorList>
    </citation>
    <scope>NUCLEOTIDE SEQUENCE</scope>
    <source>
        <strain evidence="4">CCAP979/52</strain>
    </source>
</reference>
<dbReference type="AlphaFoldDB" id="A0A7S0QJU0"/>
<dbReference type="SUPFAM" id="SSF117916">
    <property type="entry name" value="Fe-S cluster assembly (FSCA) domain-like"/>
    <property type="match status" value="1"/>
</dbReference>
<dbReference type="Gene3D" id="3.30.300.130">
    <property type="entry name" value="Fe-S cluster assembly (FSCA)"/>
    <property type="match status" value="1"/>
</dbReference>
<dbReference type="Gene3D" id="3.30.1370.70">
    <property type="entry name" value="Scaffold protein Nfu/NifU, N-terminal domain"/>
    <property type="match status" value="1"/>
</dbReference>
<dbReference type="GO" id="GO:0005506">
    <property type="term" value="F:iron ion binding"/>
    <property type="evidence" value="ECO:0007669"/>
    <property type="project" value="InterPro"/>
</dbReference>
<gene>
    <name evidence="4" type="ORF">CCUR1050_LOCUS12470</name>
</gene>
<sequence length="254" mass="26959">MNLATYQRMMVGIPRTIKNAAGFTWTSMKHGIGRSITIEAHTTPNVNSLKFHPGQPVFLNGTRDFPTSRAAASSPLAAAIFRIHGISNVFFGADFVTVTKTDSLPWENVKPAITDAITEFFTSGEPIVVDEGETYSEIDEDKSEVVMMIKEILDARIRPSVQDDGGDVALVSFDPDSGVVAVRLQGACASCSSSKATLKDMVENMLMHYIPEVKEVIAIENPEAAAAAAAKEAPGGKAAAGRGPGGGSYVTPAR</sequence>
<evidence type="ECO:0000256" key="2">
    <source>
        <dbReference type="SAM" id="MobiDB-lite"/>
    </source>
</evidence>
<dbReference type="InterPro" id="IPR036498">
    <property type="entry name" value="Nfu/NifU_N_sf"/>
</dbReference>
<dbReference type="InterPro" id="IPR034904">
    <property type="entry name" value="FSCA_dom_sf"/>
</dbReference>
<dbReference type="Pfam" id="PF01106">
    <property type="entry name" value="NifU"/>
    <property type="match status" value="1"/>
</dbReference>
<proteinExistence type="inferred from homology"/>
<dbReference type="Pfam" id="PF08712">
    <property type="entry name" value="Nfu_N"/>
    <property type="match status" value="1"/>
</dbReference>
<evidence type="ECO:0000256" key="1">
    <source>
        <dbReference type="ARBA" id="ARBA00006420"/>
    </source>
</evidence>
<evidence type="ECO:0000313" key="4">
    <source>
        <dbReference type="EMBL" id="CAD8634789.1"/>
    </source>
</evidence>
<dbReference type="SUPFAM" id="SSF110836">
    <property type="entry name" value="Hypothetical protein SAV1430"/>
    <property type="match status" value="1"/>
</dbReference>
<dbReference type="GO" id="GO:0016226">
    <property type="term" value="P:iron-sulfur cluster assembly"/>
    <property type="evidence" value="ECO:0007669"/>
    <property type="project" value="InterPro"/>
</dbReference>
<name>A0A7S0QJU0_9CRYP</name>
<feature type="region of interest" description="Disordered" evidence="2">
    <location>
        <begin position="228"/>
        <end position="254"/>
    </location>
</feature>
<dbReference type="InterPro" id="IPR001075">
    <property type="entry name" value="NIF_FeS_clus_asmbl_NifU_C"/>
</dbReference>
<dbReference type="SMART" id="SM00932">
    <property type="entry name" value="Nfu_N"/>
    <property type="match status" value="1"/>
</dbReference>